<feature type="region of interest" description="Disordered" evidence="1">
    <location>
        <begin position="414"/>
        <end position="440"/>
    </location>
</feature>
<accession>A0AAN7N3H5</accession>
<proteinExistence type="predicted"/>
<protein>
    <submittedName>
        <fullName evidence="2">Uncharacterized protein</fullName>
    </submittedName>
</protein>
<feature type="region of interest" description="Disordered" evidence="1">
    <location>
        <begin position="1"/>
        <end position="41"/>
    </location>
</feature>
<evidence type="ECO:0000313" key="3">
    <source>
        <dbReference type="Proteomes" id="UP001333110"/>
    </source>
</evidence>
<sequence>MGSLSKGRTILDKQKISRKLKSMDKPWTQKAPRSNSSNNPHQLSARQMYTMKHTSSQSADMACNWASGKKSSQVNSRPQQWELPKVVKYWSSLHREVVEFPSLAIFKTQLDMALSNQLYNTALKPLQEKQGSGEDCKKESAVSGSNHGSHWELLGAQLARQNSPLLSECPEEDCCMTGSSGTLALGTCQAFKSGPMQNEGAEYFPHQIDVKDSRLAYSAPRDTRQMQRSTVTFKAMSDGSLTQRPQRVNGDAKACAECDTSDPSQTGIGALQARNIYYEIQRKEFAFYSLDFNSGDFKKKTLQILGCAREQQCHCGMTQGTLQRPVPMGMLLLQTQVAQKCQKPVQFSAPIESDKAFETPLPFQTPSPQLLSEGSSRLAGSGARGRMPAPARAHNPRFCPINCRHILPQAQALGTAAERQAQAGTQQQHQQQNYPIKLPE</sequence>
<feature type="compositionally biased region" description="Low complexity" evidence="1">
    <location>
        <begin position="370"/>
        <end position="393"/>
    </location>
</feature>
<feature type="compositionally biased region" description="Polar residues" evidence="1">
    <location>
        <begin position="31"/>
        <end position="41"/>
    </location>
</feature>
<comment type="caution">
    <text evidence="2">The sequence shown here is derived from an EMBL/GenBank/DDBJ whole genome shotgun (WGS) entry which is preliminary data.</text>
</comment>
<evidence type="ECO:0000313" key="2">
    <source>
        <dbReference type="EMBL" id="KAK4817149.1"/>
    </source>
</evidence>
<name>A0AAN7N3H5_MYCAM</name>
<organism evidence="2 3">
    <name type="scientific">Mycteria americana</name>
    <name type="common">Wood stork</name>
    <dbReference type="NCBI Taxonomy" id="33587"/>
    <lineage>
        <taxon>Eukaryota</taxon>
        <taxon>Metazoa</taxon>
        <taxon>Chordata</taxon>
        <taxon>Craniata</taxon>
        <taxon>Vertebrata</taxon>
        <taxon>Euteleostomi</taxon>
        <taxon>Archelosauria</taxon>
        <taxon>Archosauria</taxon>
        <taxon>Dinosauria</taxon>
        <taxon>Saurischia</taxon>
        <taxon>Theropoda</taxon>
        <taxon>Coelurosauria</taxon>
        <taxon>Aves</taxon>
        <taxon>Neognathae</taxon>
        <taxon>Neoaves</taxon>
        <taxon>Aequornithes</taxon>
        <taxon>Ciconiiformes</taxon>
        <taxon>Ciconiidae</taxon>
        <taxon>Mycteria</taxon>
    </lineage>
</organism>
<dbReference type="EMBL" id="JAUNZN010000008">
    <property type="protein sequence ID" value="KAK4817149.1"/>
    <property type="molecule type" value="Genomic_DNA"/>
</dbReference>
<keyword evidence="3" id="KW-1185">Reference proteome</keyword>
<dbReference type="Proteomes" id="UP001333110">
    <property type="component" value="Unassembled WGS sequence"/>
</dbReference>
<gene>
    <name evidence="2" type="ORF">QYF61_002883</name>
</gene>
<feature type="region of interest" description="Disordered" evidence="1">
    <location>
        <begin position="358"/>
        <end position="393"/>
    </location>
</feature>
<evidence type="ECO:0000256" key="1">
    <source>
        <dbReference type="SAM" id="MobiDB-lite"/>
    </source>
</evidence>
<dbReference type="AlphaFoldDB" id="A0AAN7N3H5"/>
<feature type="compositionally biased region" description="Low complexity" evidence="1">
    <location>
        <begin position="416"/>
        <end position="432"/>
    </location>
</feature>
<reference evidence="2 3" key="1">
    <citation type="journal article" date="2023" name="J. Hered.">
        <title>Chromosome-level genome of the wood stork (Mycteria americana) provides insight into avian chromosome evolution.</title>
        <authorList>
            <person name="Flamio R. Jr."/>
            <person name="Ramstad K.M."/>
        </authorList>
    </citation>
    <scope>NUCLEOTIDE SEQUENCE [LARGE SCALE GENOMIC DNA]</scope>
    <source>
        <strain evidence="2">JAX WOST 10</strain>
    </source>
</reference>